<evidence type="ECO:0000256" key="1">
    <source>
        <dbReference type="ARBA" id="ARBA00009981"/>
    </source>
</evidence>
<proteinExistence type="inferred from homology"/>
<gene>
    <name evidence="3" type="ORF">BKD30_12370</name>
</gene>
<organism evidence="3 4">
    <name type="scientific">Tersicoccus phoenicis</name>
    <dbReference type="NCBI Taxonomy" id="554083"/>
    <lineage>
        <taxon>Bacteria</taxon>
        <taxon>Bacillati</taxon>
        <taxon>Actinomycetota</taxon>
        <taxon>Actinomycetes</taxon>
        <taxon>Micrococcales</taxon>
        <taxon>Micrococcaceae</taxon>
        <taxon>Tersicoccus</taxon>
    </lineage>
</organism>
<evidence type="ECO:0000256" key="2">
    <source>
        <dbReference type="SAM" id="MobiDB-lite"/>
    </source>
</evidence>
<comment type="similarity">
    <text evidence="1">Belongs to the phD/YefM antitoxin family.</text>
</comment>
<feature type="region of interest" description="Disordered" evidence="2">
    <location>
        <begin position="58"/>
        <end position="81"/>
    </location>
</feature>
<evidence type="ECO:0000313" key="3">
    <source>
        <dbReference type="EMBL" id="OMH23475.1"/>
    </source>
</evidence>
<dbReference type="STRING" id="554083.BKD30_12370"/>
<dbReference type="InterPro" id="IPR036165">
    <property type="entry name" value="YefM-like_sf"/>
</dbReference>
<evidence type="ECO:0000313" key="4">
    <source>
        <dbReference type="Proteomes" id="UP000187085"/>
    </source>
</evidence>
<evidence type="ECO:0008006" key="5">
    <source>
        <dbReference type="Google" id="ProtNLM"/>
    </source>
</evidence>
<sequence length="81" mass="8683">MGVIPLQELCEHGAEVLRKVEAGEDFTVVVDGRPVAELVPVGPRRWVKGPELARVWDASPAQHAGDGPEPLGAELVDPLRP</sequence>
<dbReference type="OrthoDB" id="557859at2"/>
<comment type="caution">
    <text evidence="3">The sequence shown here is derived from an EMBL/GenBank/DDBJ whole genome shotgun (WGS) entry which is preliminary data.</text>
</comment>
<dbReference type="SUPFAM" id="SSF143120">
    <property type="entry name" value="YefM-like"/>
    <property type="match status" value="1"/>
</dbReference>
<dbReference type="RefSeq" id="WP_076705135.1">
    <property type="nucleotide sequence ID" value="NZ_MRDE01000074.1"/>
</dbReference>
<dbReference type="NCBIfam" id="TIGR01552">
    <property type="entry name" value="phd_fam"/>
    <property type="match status" value="1"/>
</dbReference>
<dbReference type="AlphaFoldDB" id="A0A1R1L7E7"/>
<dbReference type="EMBL" id="MRDE01000074">
    <property type="protein sequence ID" value="OMH23475.1"/>
    <property type="molecule type" value="Genomic_DNA"/>
</dbReference>
<dbReference type="Proteomes" id="UP000187085">
    <property type="component" value="Unassembled WGS sequence"/>
</dbReference>
<accession>A0A1R1L7E7</accession>
<reference evidence="3 4" key="1">
    <citation type="submission" date="2016-12" db="EMBL/GenBank/DDBJ databases">
        <title>Draft genome of Tersicoccus phoenicis 1P05MA.</title>
        <authorList>
            <person name="Nakajima Y."/>
            <person name="Yoshizawa S."/>
            <person name="Nakamura K."/>
            <person name="Ogura Y."/>
            <person name="Hayashi T."/>
            <person name="Kogure K."/>
        </authorList>
    </citation>
    <scope>NUCLEOTIDE SEQUENCE [LARGE SCALE GENOMIC DNA]</scope>
    <source>
        <strain evidence="3 4">1p05MA</strain>
    </source>
</reference>
<protein>
    <recommendedName>
        <fullName evidence="5">Antitoxin</fullName>
    </recommendedName>
</protein>
<name>A0A1R1L7E7_9MICC</name>
<keyword evidence="4" id="KW-1185">Reference proteome</keyword>